<feature type="domain" description="Bacterial repeat" evidence="3">
    <location>
        <begin position="521"/>
        <end position="592"/>
    </location>
</feature>
<evidence type="ECO:0000256" key="1">
    <source>
        <dbReference type="ARBA" id="ARBA00022614"/>
    </source>
</evidence>
<evidence type="ECO:0000259" key="3">
    <source>
        <dbReference type="Pfam" id="PF18998"/>
    </source>
</evidence>
<reference evidence="4 7" key="2">
    <citation type="submission" date="2018-08" db="EMBL/GenBank/DDBJ databases">
        <title>A genome reference for cultivated species of the human gut microbiota.</title>
        <authorList>
            <person name="Zou Y."/>
            <person name="Xue W."/>
            <person name="Luo G."/>
        </authorList>
    </citation>
    <scope>NUCLEOTIDE SEQUENCE [LARGE SCALE GENOMIC DNA]</scope>
    <source>
        <strain evidence="4 7">TF09-12</strain>
    </source>
</reference>
<reference evidence="5 6" key="1">
    <citation type="submission" date="2018-06" db="EMBL/GenBank/DDBJ databases">
        <authorList>
            <consortium name="Pathogen Informatics"/>
            <person name="Doyle S."/>
        </authorList>
    </citation>
    <scope>NUCLEOTIDE SEQUENCE [LARGE SCALE GENOMIC DNA]</scope>
    <source>
        <strain evidence="5 6">NCTC11157</strain>
    </source>
</reference>
<dbReference type="Proteomes" id="UP000260835">
    <property type="component" value="Unassembled WGS sequence"/>
</dbReference>
<evidence type="ECO:0000256" key="2">
    <source>
        <dbReference type="ARBA" id="ARBA00022737"/>
    </source>
</evidence>
<name>A0A379E160_9BACT</name>
<dbReference type="Pfam" id="PF18998">
    <property type="entry name" value="Flg_new_2"/>
    <property type="match status" value="1"/>
</dbReference>
<sequence length="848" mass="93648">MKQAFLNKICKEQRENCSKLKMMMLLVMIAVCAIVPNKTQAQTNATIKMKTEAPVGTKLRLYTQPFNGATVSGGVQKTDFYGEYEVIDPTKEIIITGELTQLECYKCQLNELIADAPQLQILKCYENKLTNLDIKKCTELNTLDCHDNLLISLDVSLNGKLEKLVANKNKLTTLTTGTANTALTRLECGNNQLASLDVSTCTALVDLYAEQNQLTTLDLSKNTSLWWIKIHSNKIEGQGMDNFISKLPNPAQAPPMLYIINTRDNNEGNKCYVKDVEAAKGKGWIVCDWLDGTDNGSMIGNTYNGLDYVPQVSKHNITFTTNKQIGEKITLDIKAINNAEFLIEGVAESGPFSGKQTLTLTKQTVTIKGDVGELTCSGNQITELNSNEGNPITYLDCSNNEIKALILKNHKALSQLHCQQNKLETLDLTGTDGLFRVNCYRNALIGSKMTAMVNSLYDGKANGPYIYIIDTKAPAGTENNIALKSDIEIAKAKSWAIKDYINGEMYGMGKTYDGSDPTYLSVTIESTANGKVTVGENIDLTKVIYGTELLFNTIPDNGYELTELKANGIDITSTKAIVIKENTTITAKFEQVKKGDTYFKISRPEKGYVMLNIASTTPATTPFIEGGTLSGWNGQSLTLNLTAETTTIYTEITKLQALYAQLSHIDITHEPNLVELLCGLNQIKEIDLSKNGALKTFSGEMNQLESIDFSACKDLEYLNCYGNNISGENMTNMLNSLPDRKGRATGMLIIVDTTLGSEKNDCKKAQVALAHSKNWQVYNLNGNPQDMKLYEGSDAVNDIQDIQNEKTIVSTKYYNQYGVESNEPFKGINIIKNKYSDGSESIKKEIRK</sequence>
<dbReference type="InterPro" id="IPR044060">
    <property type="entry name" value="Bacterial_rp_domain"/>
</dbReference>
<dbReference type="PANTHER" id="PTHR47566">
    <property type="match status" value="1"/>
</dbReference>
<dbReference type="PANTHER" id="PTHR47566:SF1">
    <property type="entry name" value="PROTEIN NUD1"/>
    <property type="match status" value="1"/>
</dbReference>
<organism evidence="5 6">
    <name type="scientific">Prevotella disiens</name>
    <dbReference type="NCBI Taxonomy" id="28130"/>
    <lineage>
        <taxon>Bacteria</taxon>
        <taxon>Pseudomonadati</taxon>
        <taxon>Bacteroidota</taxon>
        <taxon>Bacteroidia</taxon>
        <taxon>Bacteroidales</taxon>
        <taxon>Prevotellaceae</taxon>
        <taxon>Prevotella</taxon>
    </lineage>
</organism>
<dbReference type="InterPro" id="IPR052574">
    <property type="entry name" value="CDIRP"/>
</dbReference>
<dbReference type="EMBL" id="QSRD01000109">
    <property type="protein sequence ID" value="RGK93752.1"/>
    <property type="molecule type" value="Genomic_DNA"/>
</dbReference>
<dbReference type="Gene3D" id="3.80.10.10">
    <property type="entry name" value="Ribonuclease Inhibitor"/>
    <property type="match status" value="3"/>
</dbReference>
<dbReference type="InterPro" id="IPR032675">
    <property type="entry name" value="LRR_dom_sf"/>
</dbReference>
<dbReference type="AlphaFoldDB" id="A0A379E160"/>
<gene>
    <name evidence="5" type="primary">inlJ_10</name>
    <name evidence="4" type="ORF">DXC89_10385</name>
    <name evidence="5" type="ORF">NCTC11157_02050</name>
</gene>
<dbReference type="EMBL" id="UGTL01000001">
    <property type="protein sequence ID" value="SUB86299.1"/>
    <property type="molecule type" value="Genomic_DNA"/>
</dbReference>
<keyword evidence="1" id="KW-0433">Leucine-rich repeat</keyword>
<accession>A0A379E160</accession>
<dbReference type="SUPFAM" id="SSF52058">
    <property type="entry name" value="L domain-like"/>
    <property type="match status" value="2"/>
</dbReference>
<proteinExistence type="predicted"/>
<keyword evidence="2" id="KW-0677">Repeat</keyword>
<dbReference type="GO" id="GO:0035591">
    <property type="term" value="F:signaling adaptor activity"/>
    <property type="evidence" value="ECO:0007669"/>
    <property type="project" value="TreeGrafter"/>
</dbReference>
<evidence type="ECO:0000313" key="5">
    <source>
        <dbReference type="EMBL" id="SUB86299.1"/>
    </source>
</evidence>
<evidence type="ECO:0000313" key="7">
    <source>
        <dbReference type="Proteomes" id="UP000260835"/>
    </source>
</evidence>
<evidence type="ECO:0000313" key="4">
    <source>
        <dbReference type="EMBL" id="RGK93752.1"/>
    </source>
</evidence>
<evidence type="ECO:0000313" key="6">
    <source>
        <dbReference type="Proteomes" id="UP000254072"/>
    </source>
</evidence>
<protein>
    <submittedName>
        <fullName evidence="5">Internalin-J</fullName>
    </submittedName>
    <submittedName>
        <fullName evidence="4">Leucine-rich repeat domain-containing protein</fullName>
    </submittedName>
</protein>
<dbReference type="Proteomes" id="UP000254072">
    <property type="component" value="Unassembled WGS sequence"/>
</dbReference>